<evidence type="ECO:0000256" key="1">
    <source>
        <dbReference type="ARBA" id="ARBA00022801"/>
    </source>
</evidence>
<dbReference type="RefSeq" id="XP_001420094.1">
    <property type="nucleotide sequence ID" value="XM_001420057.1"/>
</dbReference>
<name>A4S3G9_OSTLU</name>
<dbReference type="PANTHER" id="PTHR11247:SF40">
    <property type="entry name" value="LIPID PHOSPHATE PHOSPHATASE EPSILON 1, CHLOROPLASTIC"/>
    <property type="match status" value="1"/>
</dbReference>
<dbReference type="OrthoDB" id="302705at2759"/>
<feature type="transmembrane region" description="Helical" evidence="3">
    <location>
        <begin position="196"/>
        <end position="217"/>
    </location>
</feature>
<dbReference type="Gene3D" id="1.20.144.10">
    <property type="entry name" value="Phosphatidic acid phosphatase type 2/haloperoxidase"/>
    <property type="match status" value="1"/>
</dbReference>
<dbReference type="AlphaFoldDB" id="A4S3G9"/>
<sequence>MSMSRRRAATPRAGAHDAADARASPRNPSSKKTPVLAYVNESTKFVVSCAALGVLLRDPSAGTCWALLGSVVNSVNGKILKRVLNHERPDGAIKADPGMPSSHATSLSYLSVYAATALAYFRDAAPALGYAGQLVASFVLVIMGMFLSYLRVSTGYHTPPQVIVGYAVGSTTALTWFFVGLRYVEPFLKAEPSMLSVLHSALIIAIGWFAFSALDWVETIVKNIKKKFA</sequence>
<feature type="domain" description="Phosphatidic acid phosphatase type 2/haloperoxidase" evidence="4">
    <location>
        <begin position="63"/>
        <end position="177"/>
    </location>
</feature>
<dbReference type="GO" id="GO:0047874">
    <property type="term" value="F:dolichyldiphosphatase activity"/>
    <property type="evidence" value="ECO:0007669"/>
    <property type="project" value="TreeGrafter"/>
</dbReference>
<dbReference type="GO" id="GO:0005789">
    <property type="term" value="C:endoplasmic reticulum membrane"/>
    <property type="evidence" value="ECO:0007669"/>
    <property type="project" value="TreeGrafter"/>
</dbReference>
<dbReference type="KEGG" id="olu:OSTLU_94805"/>
<evidence type="ECO:0000256" key="2">
    <source>
        <dbReference type="SAM" id="MobiDB-lite"/>
    </source>
</evidence>
<dbReference type="GO" id="GO:0006487">
    <property type="term" value="P:protein N-linked glycosylation"/>
    <property type="evidence" value="ECO:0007669"/>
    <property type="project" value="TreeGrafter"/>
</dbReference>
<reference evidence="5 6" key="1">
    <citation type="journal article" date="2007" name="Proc. Natl. Acad. Sci. U.S.A.">
        <title>The tiny eukaryote Ostreococcus provides genomic insights into the paradox of plankton speciation.</title>
        <authorList>
            <person name="Palenik B."/>
            <person name="Grimwood J."/>
            <person name="Aerts A."/>
            <person name="Rouze P."/>
            <person name="Salamov A."/>
            <person name="Putnam N."/>
            <person name="Dupont C."/>
            <person name="Jorgensen R."/>
            <person name="Derelle E."/>
            <person name="Rombauts S."/>
            <person name="Zhou K."/>
            <person name="Otillar R."/>
            <person name="Merchant S.S."/>
            <person name="Podell S."/>
            <person name="Gaasterland T."/>
            <person name="Napoli C."/>
            <person name="Gendler K."/>
            <person name="Manuell A."/>
            <person name="Tai V."/>
            <person name="Vallon O."/>
            <person name="Piganeau G."/>
            <person name="Jancek S."/>
            <person name="Heijde M."/>
            <person name="Jabbari K."/>
            <person name="Bowler C."/>
            <person name="Lohr M."/>
            <person name="Robbens S."/>
            <person name="Werner G."/>
            <person name="Dubchak I."/>
            <person name="Pazour G.J."/>
            <person name="Ren Q."/>
            <person name="Paulsen I."/>
            <person name="Delwiche C."/>
            <person name="Schmutz J."/>
            <person name="Rokhsar D."/>
            <person name="Van de Peer Y."/>
            <person name="Moreau H."/>
            <person name="Grigoriev I.V."/>
        </authorList>
    </citation>
    <scope>NUCLEOTIDE SEQUENCE [LARGE SCALE GENOMIC DNA]</scope>
    <source>
        <strain evidence="5 6">CCE9901</strain>
    </source>
</reference>
<dbReference type="GeneID" id="5004248"/>
<accession>A4S3G9</accession>
<keyword evidence="6" id="KW-1185">Reference proteome</keyword>
<feature type="region of interest" description="Disordered" evidence="2">
    <location>
        <begin position="1"/>
        <end position="33"/>
    </location>
</feature>
<organism evidence="5 6">
    <name type="scientific">Ostreococcus lucimarinus (strain CCE9901)</name>
    <dbReference type="NCBI Taxonomy" id="436017"/>
    <lineage>
        <taxon>Eukaryota</taxon>
        <taxon>Viridiplantae</taxon>
        <taxon>Chlorophyta</taxon>
        <taxon>Mamiellophyceae</taxon>
        <taxon>Mamiellales</taxon>
        <taxon>Bathycoccaceae</taxon>
        <taxon>Ostreococcus</taxon>
    </lineage>
</organism>
<keyword evidence="3" id="KW-0812">Transmembrane</keyword>
<gene>
    <name evidence="5" type="ORF">OSTLU_94805</name>
</gene>
<dbReference type="STRING" id="436017.A4S3G9"/>
<dbReference type="SMART" id="SM00014">
    <property type="entry name" value="acidPPc"/>
    <property type="match status" value="1"/>
</dbReference>
<keyword evidence="1" id="KW-0378">Hydrolase</keyword>
<dbReference type="Gramene" id="ABO98387">
    <property type="protein sequence ID" value="ABO98387"/>
    <property type="gene ID" value="OSTLU_94805"/>
</dbReference>
<evidence type="ECO:0000256" key="3">
    <source>
        <dbReference type="SAM" id="Phobius"/>
    </source>
</evidence>
<dbReference type="eggNOG" id="KOG3146">
    <property type="taxonomic scope" value="Eukaryota"/>
</dbReference>
<dbReference type="Pfam" id="PF01569">
    <property type="entry name" value="PAP2"/>
    <property type="match status" value="1"/>
</dbReference>
<dbReference type="EMBL" id="CP000590">
    <property type="protein sequence ID" value="ABO98387.1"/>
    <property type="molecule type" value="Genomic_DNA"/>
</dbReference>
<dbReference type="SUPFAM" id="SSF48317">
    <property type="entry name" value="Acid phosphatase/Vanadium-dependent haloperoxidase"/>
    <property type="match status" value="1"/>
</dbReference>
<evidence type="ECO:0000259" key="4">
    <source>
        <dbReference type="SMART" id="SM00014"/>
    </source>
</evidence>
<dbReference type="Proteomes" id="UP000001568">
    <property type="component" value="Chromosome 10"/>
</dbReference>
<dbReference type="InterPro" id="IPR036938">
    <property type="entry name" value="PAP2/HPO_sf"/>
</dbReference>
<feature type="transmembrane region" description="Helical" evidence="3">
    <location>
        <begin position="162"/>
        <end position="184"/>
    </location>
</feature>
<dbReference type="PANTHER" id="PTHR11247">
    <property type="entry name" value="PALMITOYL-PROTEIN THIOESTERASE/DOLICHYLDIPHOSPHATASE 1"/>
    <property type="match status" value="1"/>
</dbReference>
<feature type="transmembrane region" description="Helical" evidence="3">
    <location>
        <begin position="127"/>
        <end position="150"/>
    </location>
</feature>
<dbReference type="HOGENOM" id="CLU_087422_0_0_1"/>
<dbReference type="GO" id="GO:0008610">
    <property type="term" value="P:lipid biosynthetic process"/>
    <property type="evidence" value="ECO:0007669"/>
    <property type="project" value="TreeGrafter"/>
</dbReference>
<dbReference type="InterPro" id="IPR000326">
    <property type="entry name" value="PAP2/HPO"/>
</dbReference>
<proteinExistence type="predicted"/>
<protein>
    <recommendedName>
        <fullName evidence="4">Phosphatidic acid phosphatase type 2/haloperoxidase domain-containing protein</fullName>
    </recommendedName>
</protein>
<keyword evidence="3" id="KW-0472">Membrane</keyword>
<dbReference type="OMA" id="VEATLNW"/>
<evidence type="ECO:0000313" key="6">
    <source>
        <dbReference type="Proteomes" id="UP000001568"/>
    </source>
</evidence>
<keyword evidence="3" id="KW-1133">Transmembrane helix</keyword>
<evidence type="ECO:0000313" key="5">
    <source>
        <dbReference type="EMBL" id="ABO98387.1"/>
    </source>
</evidence>